<dbReference type="Pfam" id="PF05635">
    <property type="entry name" value="23S_rRNA_IVP"/>
    <property type="match status" value="1"/>
</dbReference>
<dbReference type="AlphaFoldDB" id="A0A0B0ENN3"/>
<sequence>MKITRFEDIESWQMARELTRQVYNISKSQKFSKDFGLKDQICRASVSVMSNIAEGFNSGSRAEFARFLSYSQRSCSEIQSQLYVALDQNYITEKFFDEIYTLANSASSKIGGFIKYLKQQKTKNQ</sequence>
<dbReference type="GO" id="GO:0005840">
    <property type="term" value="C:ribosome"/>
    <property type="evidence" value="ECO:0007669"/>
    <property type="project" value="UniProtKB-KW"/>
</dbReference>
<reference evidence="1 2" key="1">
    <citation type="submission" date="2014-10" db="EMBL/GenBank/DDBJ databases">
        <title>Draft genome of anammox bacterium scalindua brodae, obtained using differential coverage binning of sequence data from two enrichment reactors.</title>
        <authorList>
            <person name="Speth D.R."/>
            <person name="Russ L."/>
            <person name="Kartal B."/>
            <person name="Op den Camp H.J."/>
            <person name="Dutilh B.E."/>
            <person name="Jetten M.S."/>
        </authorList>
    </citation>
    <scope>NUCLEOTIDE SEQUENCE [LARGE SCALE GENOMIC DNA]</scope>
    <source>
        <strain evidence="1">RU1</strain>
    </source>
</reference>
<dbReference type="InterPro" id="IPR036583">
    <property type="entry name" value="23S_rRNA_IVS_sf"/>
</dbReference>
<accession>A0A0B0ENN3</accession>
<dbReference type="eggNOG" id="COG0399">
    <property type="taxonomic scope" value="Bacteria"/>
</dbReference>
<dbReference type="CDD" id="cd16377">
    <property type="entry name" value="23S_rRNA_IVP_like"/>
    <property type="match status" value="1"/>
</dbReference>
<dbReference type="PANTHER" id="PTHR38471:SF2">
    <property type="entry name" value="FOUR HELIX BUNDLE PROTEIN"/>
    <property type="match status" value="1"/>
</dbReference>
<dbReference type="Gene3D" id="1.20.1440.60">
    <property type="entry name" value="23S rRNA-intervening sequence"/>
    <property type="match status" value="1"/>
</dbReference>
<organism evidence="1 2">
    <name type="scientific">Candidatus Scalindua brodae</name>
    <dbReference type="NCBI Taxonomy" id="237368"/>
    <lineage>
        <taxon>Bacteria</taxon>
        <taxon>Pseudomonadati</taxon>
        <taxon>Planctomycetota</taxon>
        <taxon>Candidatus Brocadiia</taxon>
        <taxon>Candidatus Brocadiales</taxon>
        <taxon>Candidatus Scalinduaceae</taxon>
        <taxon>Candidatus Scalindua</taxon>
    </lineage>
</organism>
<dbReference type="SUPFAM" id="SSF158446">
    <property type="entry name" value="IVS-encoded protein-like"/>
    <property type="match status" value="1"/>
</dbReference>
<gene>
    <name evidence="1" type="ORF">SCABRO_00007</name>
</gene>
<dbReference type="Proteomes" id="UP000030652">
    <property type="component" value="Unassembled WGS sequence"/>
</dbReference>
<name>A0A0B0ENN3_9BACT</name>
<comment type="caution">
    <text evidence="1">The sequence shown here is derived from an EMBL/GenBank/DDBJ whole genome shotgun (WGS) entry which is preliminary data.</text>
</comment>
<evidence type="ECO:0000313" key="2">
    <source>
        <dbReference type="Proteomes" id="UP000030652"/>
    </source>
</evidence>
<dbReference type="PANTHER" id="PTHR38471">
    <property type="entry name" value="FOUR HELIX BUNDLE PROTEIN"/>
    <property type="match status" value="1"/>
</dbReference>
<dbReference type="InterPro" id="IPR012657">
    <property type="entry name" value="23S_rRNA-intervening_sequence"/>
</dbReference>
<dbReference type="PATRIC" id="fig|237368.3.peg.6"/>
<proteinExistence type="predicted"/>
<evidence type="ECO:0000313" key="1">
    <source>
        <dbReference type="EMBL" id="KHE94224.1"/>
    </source>
</evidence>
<dbReference type="EMBL" id="JRYO01000003">
    <property type="protein sequence ID" value="KHE94224.1"/>
    <property type="molecule type" value="Genomic_DNA"/>
</dbReference>
<keyword evidence="1" id="KW-0689">Ribosomal protein</keyword>
<dbReference type="NCBIfam" id="TIGR02436">
    <property type="entry name" value="four helix bundle protein"/>
    <property type="match status" value="1"/>
</dbReference>
<keyword evidence="1" id="KW-0687">Ribonucleoprotein</keyword>
<protein>
    <submittedName>
        <fullName evidence="1">Ribosomal protein</fullName>
    </submittedName>
</protein>